<feature type="non-terminal residue" evidence="7">
    <location>
        <position position="160"/>
    </location>
</feature>
<dbReference type="PANTHER" id="PTHR15722">
    <property type="entry name" value="IFT140/172-RELATED"/>
    <property type="match status" value="1"/>
</dbReference>
<comment type="caution">
    <text evidence="7">The sequence shown here is derived from an EMBL/GenBank/DDBJ whole genome shotgun (WGS) entry which is preliminary data.</text>
</comment>
<dbReference type="Gene3D" id="2.130.10.10">
    <property type="entry name" value="YVTN repeat-like/Quinoprotein amine dehydrogenase"/>
    <property type="match status" value="1"/>
</dbReference>
<accession>A0ABN9AHM0</accession>
<name>A0ABN9AHM0_9NEOB</name>
<dbReference type="Pfam" id="PF23383">
    <property type="entry name" value="Beta-prop_IFT140_1st"/>
    <property type="match status" value="1"/>
</dbReference>
<dbReference type="SUPFAM" id="SSF50978">
    <property type="entry name" value="WD40 repeat-like"/>
    <property type="match status" value="1"/>
</dbReference>
<dbReference type="PANTHER" id="PTHR15722:SF7">
    <property type="entry name" value="INTRAFLAGELLAR TRANSPORT PROTEIN 140 HOMOLOG"/>
    <property type="match status" value="1"/>
</dbReference>
<evidence type="ECO:0000256" key="1">
    <source>
        <dbReference type="ARBA" id="ARBA00004138"/>
    </source>
</evidence>
<evidence type="ECO:0000256" key="2">
    <source>
        <dbReference type="ARBA" id="ARBA00022574"/>
    </source>
</evidence>
<dbReference type="InterPro" id="IPR036322">
    <property type="entry name" value="WD40_repeat_dom_sf"/>
</dbReference>
<evidence type="ECO:0000256" key="4">
    <source>
        <dbReference type="ARBA" id="ARBA00023069"/>
    </source>
</evidence>
<evidence type="ECO:0000256" key="3">
    <source>
        <dbReference type="ARBA" id="ARBA00022737"/>
    </source>
</evidence>
<keyword evidence="8" id="KW-1185">Reference proteome</keyword>
<keyword evidence="4" id="KW-0969">Cilium</keyword>
<evidence type="ECO:0000313" key="8">
    <source>
        <dbReference type="Proteomes" id="UP001162483"/>
    </source>
</evidence>
<dbReference type="InterPro" id="IPR015943">
    <property type="entry name" value="WD40/YVTN_repeat-like_dom_sf"/>
</dbReference>
<keyword evidence="5" id="KW-0966">Cell projection</keyword>
<keyword evidence="3" id="KW-0677">Repeat</keyword>
<organism evidence="7 8">
    <name type="scientific">Staurois parvus</name>
    <dbReference type="NCBI Taxonomy" id="386267"/>
    <lineage>
        <taxon>Eukaryota</taxon>
        <taxon>Metazoa</taxon>
        <taxon>Chordata</taxon>
        <taxon>Craniata</taxon>
        <taxon>Vertebrata</taxon>
        <taxon>Euteleostomi</taxon>
        <taxon>Amphibia</taxon>
        <taxon>Batrachia</taxon>
        <taxon>Anura</taxon>
        <taxon>Neobatrachia</taxon>
        <taxon>Ranoidea</taxon>
        <taxon>Ranidae</taxon>
        <taxon>Staurois</taxon>
    </lineage>
</organism>
<sequence>MAVYFDHRIEAPNPAASPLNISWHSQHALLAVASISSLTGGCVDVYSELGEHVTGSHVERSYQPTLLTWHPTKHLLAMGWVMGEVIIFNEQDKEFHTMPPTHGAEITLLVWSVNNSRLLTGDLNGLLIVWRLDQRGRVQGAPLLKLEYHKSLTHCIFKPV</sequence>
<keyword evidence="2" id="KW-0853">WD repeat</keyword>
<dbReference type="InterPro" id="IPR056154">
    <property type="entry name" value="Beta-prop_IFT140_1st"/>
</dbReference>
<evidence type="ECO:0000313" key="7">
    <source>
        <dbReference type="EMBL" id="CAI9535383.1"/>
    </source>
</evidence>
<gene>
    <name evidence="7" type="ORF">SPARVUS_LOCUS855658</name>
</gene>
<evidence type="ECO:0000256" key="5">
    <source>
        <dbReference type="ARBA" id="ARBA00023273"/>
    </source>
</evidence>
<proteinExistence type="predicted"/>
<dbReference type="Proteomes" id="UP001162483">
    <property type="component" value="Unassembled WGS sequence"/>
</dbReference>
<feature type="domain" description="IFT140 first beta-propeller" evidence="6">
    <location>
        <begin position="2"/>
        <end position="159"/>
    </location>
</feature>
<reference evidence="7" key="1">
    <citation type="submission" date="2023-05" db="EMBL/GenBank/DDBJ databases">
        <authorList>
            <person name="Stuckert A."/>
        </authorList>
    </citation>
    <scope>NUCLEOTIDE SEQUENCE</scope>
</reference>
<comment type="subcellular location">
    <subcellularLocation>
        <location evidence="1">Cell projection</location>
        <location evidence="1">Cilium</location>
    </subcellularLocation>
</comment>
<evidence type="ECO:0000259" key="6">
    <source>
        <dbReference type="Pfam" id="PF23383"/>
    </source>
</evidence>
<protein>
    <recommendedName>
        <fullName evidence="6">IFT140 first beta-propeller domain-containing protein</fullName>
    </recommendedName>
</protein>
<dbReference type="EMBL" id="CATNWA010000261">
    <property type="protein sequence ID" value="CAI9535383.1"/>
    <property type="molecule type" value="Genomic_DNA"/>
</dbReference>